<evidence type="ECO:0000313" key="3">
    <source>
        <dbReference type="Proteomes" id="UP000076717"/>
    </source>
</evidence>
<protein>
    <submittedName>
        <fullName evidence="2">Uncharacterized protein</fullName>
    </submittedName>
</protein>
<dbReference type="PROSITE" id="PS51257">
    <property type="entry name" value="PROKAR_LIPOPROTEIN"/>
    <property type="match status" value="1"/>
</dbReference>
<evidence type="ECO:0000313" key="2">
    <source>
        <dbReference type="EMBL" id="KZX22778.1"/>
    </source>
</evidence>
<dbReference type="Proteomes" id="UP000076717">
    <property type="component" value="Unassembled WGS sequence"/>
</dbReference>
<comment type="caution">
    <text evidence="2">The sequence shown here is derived from an EMBL/GenBank/DDBJ whole genome shotgun (WGS) entry which is preliminary data.</text>
</comment>
<keyword evidence="1" id="KW-0472">Membrane</keyword>
<accession>A0A162GUE7</accession>
<reference evidence="2 3" key="1">
    <citation type="submission" date="2015-08" db="EMBL/GenBank/DDBJ databases">
        <title>Draft Genome Sequence of Rathayibacter sp. Strain VKM Ac-2596 Isolated from Leaf Gall Induced by Plant-Parasitic Nematodes.</title>
        <authorList>
            <person name="Vasilenko O.V."/>
            <person name="Starodumova I.P."/>
            <person name="Tarlachkov S.V."/>
            <person name="Dorofeeva L.V."/>
            <person name="Evtushenko L.I."/>
        </authorList>
    </citation>
    <scope>NUCLEOTIDE SEQUENCE [LARGE SCALE GENOMIC DNA]</scope>
    <source>
        <strain evidence="2 3">VKM Ac-2596</strain>
    </source>
</reference>
<organism evidence="2 3">
    <name type="scientific">Rathayibacter tanaceti</name>
    <dbReference type="NCBI Taxonomy" id="1671680"/>
    <lineage>
        <taxon>Bacteria</taxon>
        <taxon>Bacillati</taxon>
        <taxon>Actinomycetota</taxon>
        <taxon>Actinomycetes</taxon>
        <taxon>Micrococcales</taxon>
        <taxon>Microbacteriaceae</taxon>
        <taxon>Rathayibacter</taxon>
    </lineage>
</organism>
<dbReference type="RefSeq" id="WP_082844902.1">
    <property type="nucleotide sequence ID" value="NZ_LIIN01000002.1"/>
</dbReference>
<name>A0A162GUE7_9MICO</name>
<evidence type="ECO:0000256" key="1">
    <source>
        <dbReference type="SAM" id="Phobius"/>
    </source>
</evidence>
<keyword evidence="3" id="KW-1185">Reference proteome</keyword>
<gene>
    <name evidence="2" type="ORF">ACH61_00132</name>
</gene>
<dbReference type="PATRIC" id="fig|1671680.3.peg.143"/>
<keyword evidence="1" id="KW-0812">Transmembrane</keyword>
<proteinExistence type="predicted"/>
<feature type="transmembrane region" description="Helical" evidence="1">
    <location>
        <begin position="13"/>
        <end position="32"/>
    </location>
</feature>
<feature type="transmembrane region" description="Helical" evidence="1">
    <location>
        <begin position="63"/>
        <end position="84"/>
    </location>
</feature>
<keyword evidence="1" id="KW-1133">Transmembrane helix</keyword>
<dbReference type="EMBL" id="LIIN01000002">
    <property type="protein sequence ID" value="KZX22778.1"/>
    <property type="molecule type" value="Genomic_DNA"/>
</dbReference>
<sequence>MFIDANKVLSPQYIVWLAPPVIAGLIACLDGSFDRPAKLTLLTAALTQVVYPYLYLFLLWSHWWMVLLLTARNVVLVVLLGWLVRELWRVGSPRALDTAGLPAATGSGAIRVAAQGS</sequence>
<dbReference type="AlphaFoldDB" id="A0A162GUE7"/>